<dbReference type="CDD" id="cd00082">
    <property type="entry name" value="HisKA"/>
    <property type="match status" value="1"/>
</dbReference>
<dbReference type="HOGENOM" id="CLU_000445_114_58_2"/>
<dbReference type="Pfam" id="PF02518">
    <property type="entry name" value="HATPase_c"/>
    <property type="match status" value="1"/>
</dbReference>
<dbReference type="EMBL" id="HF571520">
    <property type="protein sequence ID" value="CCQ33606.1"/>
    <property type="molecule type" value="Genomic_DNA"/>
</dbReference>
<gene>
    <name evidence="7" type="ORF">HTIA_1479</name>
</gene>
<dbReference type="InterPro" id="IPR005467">
    <property type="entry name" value="His_kinase_dom"/>
</dbReference>
<evidence type="ECO:0000256" key="2">
    <source>
        <dbReference type="ARBA" id="ARBA00012438"/>
    </source>
</evidence>
<dbReference type="PATRIC" id="fig|1033806.12.peg.1467"/>
<dbReference type="InterPro" id="IPR029016">
    <property type="entry name" value="GAF-like_dom_sf"/>
</dbReference>
<dbReference type="InterPro" id="IPR036097">
    <property type="entry name" value="HisK_dim/P_sf"/>
</dbReference>
<evidence type="ECO:0000313" key="8">
    <source>
        <dbReference type="Proteomes" id="UP000015381"/>
    </source>
</evidence>
<keyword evidence="4 7" id="KW-0418">Kinase</keyword>
<dbReference type="InterPro" id="IPR003594">
    <property type="entry name" value="HATPase_dom"/>
</dbReference>
<evidence type="ECO:0000256" key="5">
    <source>
        <dbReference type="ARBA" id="ARBA00023012"/>
    </source>
</evidence>
<accession>S6D8K1</accession>
<dbReference type="SUPFAM" id="SSF47384">
    <property type="entry name" value="Homodimeric domain of signal transducing histidine kinase"/>
    <property type="match status" value="1"/>
</dbReference>
<keyword evidence="5" id="KW-0902">Two-component regulatory system</keyword>
<proteinExistence type="predicted"/>
<sequence length="385" mass="42458">MGMARETSRNYFRDLFELGTDRSASLDEKIERAITLGRDRLDLEYGVLSYTGAGQYEIVDSTIESGTYEAGTTHELGETWCRHVVADREMLVVADAENSPYTDDVARDATGLQCYIGDAVVVDGEVYGTLCYSGEHPLERDFTHDERRFVQLLTQWISYEIEREQHHQALDAQNERLTEFAGVLAHDLRNPLTGARGYTELVAESVSDPEATHLQTVLDSLDRMEHLITETLSLAREGADVGERQPVSLAEIAQRAWRTVGPESAVLAVENDRTIRADASRLQQLFENLFRNVDEHCEPGVRVTVEGTDEGFVVADDGPGLPPAIADSLFGGSFGSERRGLGLLIVERVVSGHGWDGTVETGDEGTRFSFTSVGMVTEPPATSIQ</sequence>
<dbReference type="Proteomes" id="UP000015381">
    <property type="component" value="Chromosome I"/>
</dbReference>
<dbReference type="InterPro" id="IPR003018">
    <property type="entry name" value="GAF"/>
</dbReference>
<organism evidence="7 8">
    <name type="scientific">Halorhabdus tiamatea SARL4B</name>
    <dbReference type="NCBI Taxonomy" id="1033806"/>
    <lineage>
        <taxon>Archaea</taxon>
        <taxon>Methanobacteriati</taxon>
        <taxon>Methanobacteriota</taxon>
        <taxon>Stenosarchaea group</taxon>
        <taxon>Halobacteria</taxon>
        <taxon>Halobacteriales</taxon>
        <taxon>Haloarculaceae</taxon>
        <taxon>Halorhabdus</taxon>
    </lineage>
</organism>
<dbReference type="SUPFAM" id="SSF55781">
    <property type="entry name" value="GAF domain-like"/>
    <property type="match status" value="1"/>
</dbReference>
<dbReference type="InterPro" id="IPR003661">
    <property type="entry name" value="HisK_dim/P_dom"/>
</dbReference>
<dbReference type="EC" id="2.7.13.3" evidence="2"/>
<dbReference type="Pfam" id="PF01590">
    <property type="entry name" value="GAF"/>
    <property type="match status" value="1"/>
</dbReference>
<protein>
    <recommendedName>
        <fullName evidence="2">histidine kinase</fullName>
        <ecNumber evidence="2">2.7.13.3</ecNumber>
    </recommendedName>
</protein>
<evidence type="ECO:0000256" key="4">
    <source>
        <dbReference type="ARBA" id="ARBA00022777"/>
    </source>
</evidence>
<evidence type="ECO:0000259" key="6">
    <source>
        <dbReference type="PROSITE" id="PS50109"/>
    </source>
</evidence>
<comment type="catalytic activity">
    <reaction evidence="1">
        <text>ATP + protein L-histidine = ADP + protein N-phospho-L-histidine.</text>
        <dbReference type="EC" id="2.7.13.3"/>
    </reaction>
</comment>
<dbReference type="Pfam" id="PF00512">
    <property type="entry name" value="HisKA"/>
    <property type="match status" value="1"/>
</dbReference>
<name>S6D8K1_9EURY</name>
<dbReference type="AlphaFoldDB" id="S6D8K1"/>
<dbReference type="PROSITE" id="PS50109">
    <property type="entry name" value="HIS_KIN"/>
    <property type="match status" value="1"/>
</dbReference>
<dbReference type="Gene3D" id="1.10.287.130">
    <property type="match status" value="1"/>
</dbReference>
<keyword evidence="3" id="KW-0808">Transferase</keyword>
<keyword evidence="8" id="KW-1185">Reference proteome</keyword>
<evidence type="ECO:0000313" key="7">
    <source>
        <dbReference type="EMBL" id="CCQ33606.1"/>
    </source>
</evidence>
<reference evidence="7 8" key="1">
    <citation type="journal article" date="2014" name="Environ. Microbiol.">
        <title>Halorhabdus tiamatea: proteogenomics and glycosidase activity measurements identify the first cultivated euryarchaeon from a deep-sea anoxic brine lake as potential polysaccharide degrader.</title>
        <authorList>
            <person name="Werner J."/>
            <person name="Ferrer M."/>
            <person name="Michel G."/>
            <person name="Mann A.J."/>
            <person name="Huang S."/>
            <person name="Juarez S."/>
            <person name="Ciordia S."/>
            <person name="Albar J.P."/>
            <person name="Alcaide M."/>
            <person name="La Cono V."/>
            <person name="Yakimov M.M."/>
            <person name="Antunes A."/>
            <person name="Taborda M."/>
            <person name="Da Costa M.S."/>
            <person name="Amann R.I."/>
            <person name="Gloeckner F.O."/>
            <person name="Golyshina O.V."/>
            <person name="Golyshin P.N."/>
            <person name="Teeling H."/>
        </authorList>
    </citation>
    <scope>NUCLEOTIDE SEQUENCE [LARGE SCALE GENOMIC DNA]</scope>
    <source>
        <strain evidence="8">SARL4B</strain>
    </source>
</reference>
<dbReference type="Gene3D" id="3.30.450.40">
    <property type="match status" value="1"/>
</dbReference>
<dbReference type="SMART" id="SM00065">
    <property type="entry name" value="GAF"/>
    <property type="match status" value="1"/>
</dbReference>
<dbReference type="SMART" id="SM00388">
    <property type="entry name" value="HisKA"/>
    <property type="match status" value="1"/>
</dbReference>
<dbReference type="InterPro" id="IPR050736">
    <property type="entry name" value="Sensor_HK_Regulatory"/>
</dbReference>
<dbReference type="SMART" id="SM00387">
    <property type="entry name" value="HATPase_c"/>
    <property type="match status" value="1"/>
</dbReference>
<dbReference type="PANTHER" id="PTHR43711">
    <property type="entry name" value="TWO-COMPONENT HISTIDINE KINASE"/>
    <property type="match status" value="1"/>
</dbReference>
<dbReference type="PANTHER" id="PTHR43711:SF1">
    <property type="entry name" value="HISTIDINE KINASE 1"/>
    <property type="match status" value="1"/>
</dbReference>
<dbReference type="GO" id="GO:0000155">
    <property type="term" value="F:phosphorelay sensor kinase activity"/>
    <property type="evidence" value="ECO:0007669"/>
    <property type="project" value="InterPro"/>
</dbReference>
<evidence type="ECO:0000256" key="1">
    <source>
        <dbReference type="ARBA" id="ARBA00000085"/>
    </source>
</evidence>
<dbReference type="KEGG" id="hti:HTIA_1479"/>
<dbReference type="SUPFAM" id="SSF55874">
    <property type="entry name" value="ATPase domain of HSP90 chaperone/DNA topoisomerase II/histidine kinase"/>
    <property type="match status" value="1"/>
</dbReference>
<dbReference type="Gene3D" id="3.30.565.10">
    <property type="entry name" value="Histidine kinase-like ATPase, C-terminal domain"/>
    <property type="match status" value="1"/>
</dbReference>
<feature type="domain" description="Histidine kinase" evidence="6">
    <location>
        <begin position="183"/>
        <end position="379"/>
    </location>
</feature>
<evidence type="ECO:0000256" key="3">
    <source>
        <dbReference type="ARBA" id="ARBA00022679"/>
    </source>
</evidence>
<dbReference type="InterPro" id="IPR036890">
    <property type="entry name" value="HATPase_C_sf"/>
</dbReference>